<name>A0ABQ3RMV3_STRRR</name>
<accession>A0ABQ3RMV3</accession>
<evidence type="ECO:0000313" key="2">
    <source>
        <dbReference type="Proteomes" id="UP000646738"/>
    </source>
</evidence>
<keyword evidence="2" id="KW-1185">Reference proteome</keyword>
<organism evidence="1 2">
    <name type="scientific">Streptomyces rubradiris</name>
    <name type="common">Streptomyces achromogenes subsp. rubradiris</name>
    <dbReference type="NCBI Taxonomy" id="285531"/>
    <lineage>
        <taxon>Bacteria</taxon>
        <taxon>Bacillati</taxon>
        <taxon>Actinomycetota</taxon>
        <taxon>Actinomycetes</taxon>
        <taxon>Kitasatosporales</taxon>
        <taxon>Streptomycetaceae</taxon>
        <taxon>Streptomyces</taxon>
    </lineage>
</organism>
<protein>
    <submittedName>
        <fullName evidence="1">Uncharacterized protein</fullName>
    </submittedName>
</protein>
<dbReference type="EMBL" id="BNEA01000015">
    <property type="protein sequence ID" value="GHI57186.1"/>
    <property type="molecule type" value="Genomic_DNA"/>
</dbReference>
<sequence length="78" mass="8425">MKDAGKALAGRWEDAGKALAGRVSWWPLPVETQADDRMVLVFTVAQAVIPVRLGRTLIEPTLPDAELARPYGGRVAPT</sequence>
<dbReference type="Proteomes" id="UP000646738">
    <property type="component" value="Unassembled WGS sequence"/>
</dbReference>
<comment type="caution">
    <text evidence="1">The sequence shown here is derived from an EMBL/GenBank/DDBJ whole genome shotgun (WGS) entry which is preliminary data.</text>
</comment>
<proteinExistence type="predicted"/>
<reference evidence="2" key="1">
    <citation type="submission" date="2023-07" db="EMBL/GenBank/DDBJ databases">
        <title>Whole genome shotgun sequence of Streptomyces achromogenes subsp. rubradiris NBRC 14000.</title>
        <authorList>
            <person name="Komaki H."/>
            <person name="Tamura T."/>
        </authorList>
    </citation>
    <scope>NUCLEOTIDE SEQUENCE [LARGE SCALE GENOMIC DNA]</scope>
    <source>
        <strain evidence="2">NBRC 14000</strain>
    </source>
</reference>
<gene>
    <name evidence="1" type="ORF">Srubr_70320</name>
</gene>
<evidence type="ECO:0000313" key="1">
    <source>
        <dbReference type="EMBL" id="GHI57186.1"/>
    </source>
</evidence>